<protein>
    <submittedName>
        <fullName evidence="5">Uncharacterized protein</fullName>
    </submittedName>
</protein>
<evidence type="ECO:0000256" key="3">
    <source>
        <dbReference type="ARBA" id="ARBA00022958"/>
    </source>
</evidence>
<dbReference type="GO" id="GO:0006813">
    <property type="term" value="P:potassium ion transport"/>
    <property type="evidence" value="ECO:0007669"/>
    <property type="project" value="UniProtKB-KW"/>
</dbReference>
<keyword evidence="1" id="KW-0813">Transport</keyword>
<evidence type="ECO:0000256" key="4">
    <source>
        <dbReference type="ARBA" id="ARBA00023065"/>
    </source>
</evidence>
<evidence type="ECO:0000256" key="2">
    <source>
        <dbReference type="ARBA" id="ARBA00022538"/>
    </source>
</evidence>
<keyword evidence="2" id="KW-0633">Potassium transport</keyword>
<organism evidence="5 6">
    <name type="scientific">Dioscorea zingiberensis</name>
    <dbReference type="NCBI Taxonomy" id="325984"/>
    <lineage>
        <taxon>Eukaryota</taxon>
        <taxon>Viridiplantae</taxon>
        <taxon>Streptophyta</taxon>
        <taxon>Embryophyta</taxon>
        <taxon>Tracheophyta</taxon>
        <taxon>Spermatophyta</taxon>
        <taxon>Magnoliopsida</taxon>
        <taxon>Liliopsida</taxon>
        <taxon>Dioscoreales</taxon>
        <taxon>Dioscoreaceae</taxon>
        <taxon>Dioscorea</taxon>
    </lineage>
</organism>
<evidence type="ECO:0000313" key="6">
    <source>
        <dbReference type="Proteomes" id="UP001085076"/>
    </source>
</evidence>
<evidence type="ECO:0000313" key="5">
    <source>
        <dbReference type="EMBL" id="KAJ0968120.1"/>
    </source>
</evidence>
<comment type="caution">
    <text evidence="5">The sequence shown here is derived from an EMBL/GenBank/DDBJ whole genome shotgun (WGS) entry which is preliminary data.</text>
</comment>
<dbReference type="GO" id="GO:0012505">
    <property type="term" value="C:endomembrane system"/>
    <property type="evidence" value="ECO:0007669"/>
    <property type="project" value="TreeGrafter"/>
</dbReference>
<gene>
    <name evidence="5" type="ORF">J5N97_025037</name>
</gene>
<dbReference type="AlphaFoldDB" id="A0A9D5C841"/>
<name>A0A9D5C841_9LILI</name>
<dbReference type="EMBL" id="JAGGNH010000007">
    <property type="protein sequence ID" value="KAJ0968120.1"/>
    <property type="molecule type" value="Genomic_DNA"/>
</dbReference>
<keyword evidence="3" id="KW-0630">Potassium</keyword>
<dbReference type="InterPro" id="IPR050794">
    <property type="entry name" value="CPA2_transporter"/>
</dbReference>
<dbReference type="Proteomes" id="UP001085076">
    <property type="component" value="Miscellaneous, Linkage group lg07"/>
</dbReference>
<proteinExistence type="predicted"/>
<dbReference type="PANTHER" id="PTHR32468:SF30">
    <property type="entry name" value="OS12G0109150 PROTEIN"/>
    <property type="match status" value="1"/>
</dbReference>
<dbReference type="GO" id="GO:0098662">
    <property type="term" value="P:inorganic cation transmembrane transport"/>
    <property type="evidence" value="ECO:0007669"/>
    <property type="project" value="TreeGrafter"/>
</dbReference>
<reference evidence="5" key="1">
    <citation type="submission" date="2021-03" db="EMBL/GenBank/DDBJ databases">
        <authorList>
            <person name="Li Z."/>
            <person name="Yang C."/>
        </authorList>
    </citation>
    <scope>NUCLEOTIDE SEQUENCE</scope>
    <source>
        <strain evidence="5">Dzin_1.0</strain>
        <tissue evidence="5">Leaf</tissue>
    </source>
</reference>
<dbReference type="OrthoDB" id="1938353at2759"/>
<evidence type="ECO:0000256" key="1">
    <source>
        <dbReference type="ARBA" id="ARBA00022448"/>
    </source>
</evidence>
<sequence>MRSYLRWRTRRYHHTFKAFLYLEQQFSGTVSILPYINISPYTTMHDYICLLIMDKKAKLIILPFHRRVPIDGAVEAVDSTMQAVNMYVLCYVPRSGGDPLQLSGGGCSKGGLVADRIAVFFLSEVDDRDALAYAVRMAINPLVKVVGEVQVVERVGKEEEGG</sequence>
<keyword evidence="4" id="KW-0406">Ion transport</keyword>
<accession>A0A9D5C841</accession>
<reference evidence="5" key="2">
    <citation type="journal article" date="2022" name="Hortic Res">
        <title>The genome of Dioscorea zingiberensis sheds light on the biosynthesis, origin and evolution of the medicinally important diosgenin saponins.</title>
        <authorList>
            <person name="Li Y."/>
            <person name="Tan C."/>
            <person name="Li Z."/>
            <person name="Guo J."/>
            <person name="Li S."/>
            <person name="Chen X."/>
            <person name="Wang C."/>
            <person name="Dai X."/>
            <person name="Yang H."/>
            <person name="Song W."/>
            <person name="Hou L."/>
            <person name="Xu J."/>
            <person name="Tong Z."/>
            <person name="Xu A."/>
            <person name="Yuan X."/>
            <person name="Wang W."/>
            <person name="Yang Q."/>
            <person name="Chen L."/>
            <person name="Sun Z."/>
            <person name="Wang K."/>
            <person name="Pan B."/>
            <person name="Chen J."/>
            <person name="Bao Y."/>
            <person name="Liu F."/>
            <person name="Qi X."/>
            <person name="Gang D.R."/>
            <person name="Wen J."/>
            <person name="Li J."/>
        </authorList>
    </citation>
    <scope>NUCLEOTIDE SEQUENCE</scope>
    <source>
        <strain evidence="5">Dzin_1.0</strain>
    </source>
</reference>
<dbReference type="PANTHER" id="PTHR32468">
    <property type="entry name" value="CATION/H + ANTIPORTER"/>
    <property type="match status" value="1"/>
</dbReference>
<keyword evidence="6" id="KW-1185">Reference proteome</keyword>
<dbReference type="GO" id="GO:0006885">
    <property type="term" value="P:regulation of pH"/>
    <property type="evidence" value="ECO:0007669"/>
    <property type="project" value="TreeGrafter"/>
</dbReference>